<accession>A0A074XAN4</accession>
<dbReference type="OrthoDB" id="4788824at2759"/>
<dbReference type="AlphaFoldDB" id="A0A074XAN4"/>
<name>A0A074XAN4_9PEZI</name>
<feature type="region of interest" description="Disordered" evidence="1">
    <location>
        <begin position="1"/>
        <end position="28"/>
    </location>
</feature>
<dbReference type="RefSeq" id="XP_013425929.1">
    <property type="nucleotide sequence ID" value="XM_013570475.1"/>
</dbReference>
<evidence type="ECO:0000313" key="2">
    <source>
        <dbReference type="EMBL" id="KEQ71671.1"/>
    </source>
</evidence>
<reference evidence="2 3" key="1">
    <citation type="journal article" date="2014" name="BMC Genomics">
        <title>Genome sequencing of four Aureobasidium pullulans varieties: biotechnological potential, stress tolerance, and description of new species.</title>
        <authorList>
            <person name="Gostin Ar C."/>
            <person name="Ohm R.A."/>
            <person name="Kogej T."/>
            <person name="Sonjak S."/>
            <person name="Turk M."/>
            <person name="Zajc J."/>
            <person name="Zalar P."/>
            <person name="Grube M."/>
            <person name="Sun H."/>
            <person name="Han J."/>
            <person name="Sharma A."/>
            <person name="Chiniquy J."/>
            <person name="Ngan C.Y."/>
            <person name="Lipzen A."/>
            <person name="Barry K."/>
            <person name="Grigoriev I.V."/>
            <person name="Gunde-Cimerman N."/>
        </authorList>
    </citation>
    <scope>NUCLEOTIDE SEQUENCE [LARGE SCALE GENOMIC DNA]</scope>
    <source>
        <strain evidence="2 3">CBS 147.97</strain>
    </source>
</reference>
<protein>
    <submittedName>
        <fullName evidence="2">Uncharacterized protein</fullName>
    </submittedName>
</protein>
<evidence type="ECO:0000313" key="3">
    <source>
        <dbReference type="Proteomes" id="UP000027730"/>
    </source>
</evidence>
<sequence>MFEVATQHQVRARASHHPSKYRSKRRPGRVYRYGQKQVRQDVSNLDLGDCNDWSEPKGAQKQFLGRRPSPALGIVLRTYVLRAKKPSRNISSQYDGRHTAFMSYDGADDDLLDPLAPAAIGGRARMLFGFPPGDYRADLLPKGRTCCIDEQDLSNETVSISGIKGGKAFEFWMKASNLKMMPETEENTVGFACTVIKEDWCTPRLDRNPRKERLYIYPGDEGLIQKVDNPMWLAQVLIPDRTDSYGNTVCGWFELDSLKVGTAKYGDMSVRFGIAVTRISFSTFGPATTSQFPLTNYFFDFYTGVLRESTALGLPTWILDEMTNASDRYKIAHRLAEGINRAHLTEFFQNPNFTIEDLLGNADDCELGMNDSGGIYGRIYTRFISASKYHKSKHNGQDVWILYVGKASKWGVRLSSYNSTPFRKEDQGYYSTHHITIREARQRDMVMMMSFDPADPNYANLLTYGEQAMMCLLQSWRGKLIADENEFGPKATNFMADTAAAALVKTDAFIMHKVSVQVAEKNNWPGGVLRDSFGALDGLNYNCPLLETKMYQKVLYVVLNAGDRYIYTRGSISFTNKTGIAFEIGIYDHQGKHKRWTIELSKHIKDEFKAKGVTKIYASWERMKRGVAHPAPYFRIPDIVPFTGAEEINTLGLKITWQVKDQWKQMYLQVNQKSTVDASLDGRGEQGWYDMGFNMLYFFKQQMVDNRPSWMHFNQTARLVELRFDHLSQTVTASYPSKPITRVAAPQLKSINTLKAEMEAHGFQNVAQPVGTKVTGMQRKVCDGCACTKQNTLHKYMSPELKDRVNTIGGSVCECTIDPDGRICDTCWELGIPCSFTPSQTLALRDDFYYPVIYMQLKELEICKTIDISDPGFVAFSVPAEH</sequence>
<dbReference type="EMBL" id="KL584713">
    <property type="protein sequence ID" value="KEQ71671.1"/>
    <property type="molecule type" value="Genomic_DNA"/>
</dbReference>
<dbReference type="HOGENOM" id="CLU_326507_0_0_1"/>
<keyword evidence="3" id="KW-1185">Reference proteome</keyword>
<proteinExistence type="predicted"/>
<gene>
    <name evidence="2" type="ORF">M436DRAFT_65159</name>
</gene>
<dbReference type="GeneID" id="25413816"/>
<evidence type="ECO:0000256" key="1">
    <source>
        <dbReference type="SAM" id="MobiDB-lite"/>
    </source>
</evidence>
<dbReference type="Proteomes" id="UP000027730">
    <property type="component" value="Unassembled WGS sequence"/>
</dbReference>
<feature type="compositionally biased region" description="Basic residues" evidence="1">
    <location>
        <begin position="10"/>
        <end position="28"/>
    </location>
</feature>
<organism evidence="2 3">
    <name type="scientific">Aureobasidium namibiae CBS 147.97</name>
    <dbReference type="NCBI Taxonomy" id="1043004"/>
    <lineage>
        <taxon>Eukaryota</taxon>
        <taxon>Fungi</taxon>
        <taxon>Dikarya</taxon>
        <taxon>Ascomycota</taxon>
        <taxon>Pezizomycotina</taxon>
        <taxon>Dothideomycetes</taxon>
        <taxon>Dothideomycetidae</taxon>
        <taxon>Dothideales</taxon>
        <taxon>Saccotheciaceae</taxon>
        <taxon>Aureobasidium</taxon>
    </lineage>
</organism>